<dbReference type="NCBIfam" id="TIGR03635">
    <property type="entry name" value="uS17_bact"/>
    <property type="match status" value="1"/>
</dbReference>
<dbReference type="PRINTS" id="PR00973">
    <property type="entry name" value="RIBOSOMALS17"/>
</dbReference>
<evidence type="ECO:0000313" key="9">
    <source>
        <dbReference type="Proteomes" id="UP000319557"/>
    </source>
</evidence>
<dbReference type="GO" id="GO:0019843">
    <property type="term" value="F:rRNA binding"/>
    <property type="evidence" value="ECO:0007669"/>
    <property type="project" value="UniProtKB-UniRule"/>
</dbReference>
<dbReference type="Gene3D" id="2.40.50.140">
    <property type="entry name" value="Nucleic acid-binding proteins"/>
    <property type="match status" value="1"/>
</dbReference>
<dbReference type="KEGG" id="ruv:EC9_47900"/>
<organism evidence="8 9">
    <name type="scientific">Rosistilla ulvae</name>
    <dbReference type="NCBI Taxonomy" id="1930277"/>
    <lineage>
        <taxon>Bacteria</taxon>
        <taxon>Pseudomonadati</taxon>
        <taxon>Planctomycetota</taxon>
        <taxon>Planctomycetia</taxon>
        <taxon>Pirellulales</taxon>
        <taxon>Pirellulaceae</taxon>
        <taxon>Rosistilla</taxon>
    </lineage>
</organism>
<dbReference type="HAMAP" id="MF_01345_B">
    <property type="entry name" value="Ribosomal_uS17_B"/>
    <property type="match status" value="1"/>
</dbReference>
<protein>
    <recommendedName>
        <fullName evidence="6">Small ribosomal subunit protein uS17</fullName>
    </recommendedName>
</protein>
<proteinExistence type="inferred from homology"/>
<dbReference type="PANTHER" id="PTHR10744:SF1">
    <property type="entry name" value="SMALL RIBOSOMAL SUBUNIT PROTEIN US17M"/>
    <property type="match status" value="1"/>
</dbReference>
<dbReference type="SUPFAM" id="SSF50249">
    <property type="entry name" value="Nucleic acid-binding proteins"/>
    <property type="match status" value="1"/>
</dbReference>
<evidence type="ECO:0000256" key="2">
    <source>
        <dbReference type="ARBA" id="ARBA00022730"/>
    </source>
</evidence>
<evidence type="ECO:0000256" key="6">
    <source>
        <dbReference type="HAMAP-Rule" id="MF_01345"/>
    </source>
</evidence>
<dbReference type="Pfam" id="PF00366">
    <property type="entry name" value="Ribosomal_S17"/>
    <property type="match status" value="1"/>
</dbReference>
<dbReference type="OrthoDB" id="9811714at2"/>
<dbReference type="InterPro" id="IPR019984">
    <property type="entry name" value="Ribosomal_uS17_bact/chlr"/>
</dbReference>
<comment type="similarity">
    <text evidence="1 6">Belongs to the universal ribosomal protein uS17 family.</text>
</comment>
<keyword evidence="2 6" id="KW-0699">rRNA-binding</keyword>
<comment type="subunit">
    <text evidence="6">Part of the 30S ribosomal subunit.</text>
</comment>
<dbReference type="Proteomes" id="UP000319557">
    <property type="component" value="Chromosome"/>
</dbReference>
<keyword evidence="9" id="KW-1185">Reference proteome</keyword>
<evidence type="ECO:0000313" key="8">
    <source>
        <dbReference type="EMBL" id="QDS90576.1"/>
    </source>
</evidence>
<evidence type="ECO:0000256" key="7">
    <source>
        <dbReference type="SAM" id="MobiDB-lite"/>
    </source>
</evidence>
<feature type="compositionally biased region" description="Basic and acidic residues" evidence="7">
    <location>
        <begin position="108"/>
        <end position="120"/>
    </location>
</feature>
<dbReference type="CDD" id="cd00364">
    <property type="entry name" value="Ribosomal_uS17"/>
    <property type="match status" value="1"/>
</dbReference>
<evidence type="ECO:0000256" key="3">
    <source>
        <dbReference type="ARBA" id="ARBA00022884"/>
    </source>
</evidence>
<dbReference type="GO" id="GO:0022627">
    <property type="term" value="C:cytosolic small ribosomal subunit"/>
    <property type="evidence" value="ECO:0007669"/>
    <property type="project" value="UniProtKB-UniRule"/>
</dbReference>
<dbReference type="PANTHER" id="PTHR10744">
    <property type="entry name" value="40S RIBOSOMAL PROTEIN S11 FAMILY MEMBER"/>
    <property type="match status" value="1"/>
</dbReference>
<comment type="function">
    <text evidence="6">One of the primary rRNA binding proteins, it binds specifically to the 5'-end of 16S ribosomal RNA.</text>
</comment>
<dbReference type="InterPro" id="IPR000266">
    <property type="entry name" value="Ribosomal_uS17"/>
</dbReference>
<accession>A0A517M6U1</accession>
<gene>
    <name evidence="6 8" type="primary">rpsQ</name>
    <name evidence="8" type="ORF">EC9_47900</name>
</gene>
<keyword evidence="4 6" id="KW-0689">Ribosomal protein</keyword>
<name>A0A517M6U1_9BACT</name>
<reference evidence="8 9" key="1">
    <citation type="submission" date="2019-02" db="EMBL/GenBank/DDBJ databases">
        <title>Deep-cultivation of Planctomycetes and their phenomic and genomic characterization uncovers novel biology.</title>
        <authorList>
            <person name="Wiegand S."/>
            <person name="Jogler M."/>
            <person name="Boedeker C."/>
            <person name="Pinto D."/>
            <person name="Vollmers J."/>
            <person name="Rivas-Marin E."/>
            <person name="Kohn T."/>
            <person name="Peeters S.H."/>
            <person name="Heuer A."/>
            <person name="Rast P."/>
            <person name="Oberbeckmann S."/>
            <person name="Bunk B."/>
            <person name="Jeske O."/>
            <person name="Meyerdierks A."/>
            <person name="Storesund J.E."/>
            <person name="Kallscheuer N."/>
            <person name="Luecker S."/>
            <person name="Lage O.M."/>
            <person name="Pohl T."/>
            <person name="Merkel B.J."/>
            <person name="Hornburger P."/>
            <person name="Mueller R.-W."/>
            <person name="Bruemmer F."/>
            <person name="Labrenz M."/>
            <person name="Spormann A.M."/>
            <person name="Op den Camp H."/>
            <person name="Overmann J."/>
            <person name="Amann R."/>
            <person name="Jetten M.S.M."/>
            <person name="Mascher T."/>
            <person name="Medema M.H."/>
            <person name="Devos D.P."/>
            <person name="Kaster A.-K."/>
            <person name="Ovreas L."/>
            <person name="Rohde M."/>
            <person name="Galperin M.Y."/>
            <person name="Jogler C."/>
        </authorList>
    </citation>
    <scope>NUCLEOTIDE SEQUENCE [LARGE SCALE GENOMIC DNA]</scope>
    <source>
        <strain evidence="8 9">EC9</strain>
    </source>
</reference>
<keyword evidence="5 6" id="KW-0687">Ribonucleoprotein</keyword>
<dbReference type="GO" id="GO:0006412">
    <property type="term" value="P:translation"/>
    <property type="evidence" value="ECO:0007669"/>
    <property type="project" value="UniProtKB-UniRule"/>
</dbReference>
<dbReference type="InterPro" id="IPR012340">
    <property type="entry name" value="NA-bd_OB-fold"/>
</dbReference>
<dbReference type="GO" id="GO:0003735">
    <property type="term" value="F:structural constituent of ribosome"/>
    <property type="evidence" value="ECO:0007669"/>
    <property type="project" value="UniProtKB-UniRule"/>
</dbReference>
<evidence type="ECO:0000256" key="4">
    <source>
        <dbReference type="ARBA" id="ARBA00022980"/>
    </source>
</evidence>
<dbReference type="AlphaFoldDB" id="A0A517M6U1"/>
<sequence>MPKRVLTGVVTGDKMAKTRRVEIKRLVKHPKYKKYVRRRTVCYAHDEQNESAVGDLVEIKESRPMSKLKRWELIRVVEKSTAVDVAALRAARKHAASEAESEAIEAAHGGDAETAEAPKA</sequence>
<dbReference type="EMBL" id="CP036261">
    <property type="protein sequence ID" value="QDS90576.1"/>
    <property type="molecule type" value="Genomic_DNA"/>
</dbReference>
<keyword evidence="3 6" id="KW-0694">RNA-binding</keyword>
<feature type="region of interest" description="Disordered" evidence="7">
    <location>
        <begin position="97"/>
        <end position="120"/>
    </location>
</feature>
<evidence type="ECO:0000256" key="1">
    <source>
        <dbReference type="ARBA" id="ARBA00010254"/>
    </source>
</evidence>
<dbReference type="NCBIfam" id="NF004123">
    <property type="entry name" value="PRK05610.1"/>
    <property type="match status" value="1"/>
</dbReference>
<evidence type="ECO:0000256" key="5">
    <source>
        <dbReference type="ARBA" id="ARBA00023274"/>
    </source>
</evidence>